<evidence type="ECO:0000259" key="7">
    <source>
        <dbReference type="PROSITE" id="PS50850"/>
    </source>
</evidence>
<sequence length="707" mass="77105">MTVTEVGCMGVKPGMNIMDHTTPEGKILTDAWKTVISKPGGPQRVYWGLESVDPSKIWGFFDFDSVEQHRRFAEEYGADAVKDIPKICTHGEFSKHIKMIPSSDVLGSPLTGIVLAYFPQNISEEKKGTLSSKIQEILRQAFPGEARVAHAWGVETDFPARSEDGVPRSVLLGFVGLSHTEAGGDYRQTDGWKDALSSIEGLEDYQPNPRLYHGMMEKLTTLSGVLDQKHKAPHETSSFNHEELNRDRPACFPNLSSDLGFIFAVAGSIAISEYFVSSFPIVLSSLADTSHEVRTWPAAVINLTAAVLILPFSRLSEIHGGRFIFLGGHAWLIVWSVIAGFSQNPSMLVACRAMQCLGPSAFLPSSVVIMSRIYRPGPRNTLVFSMFGAFSCIGFYSGIFFGALSAQVLGWKWHSFIGAFFCTSIFITGLLTIPRSHEYPRLDLEMVWLGTATVVPGLALVVYALTDGGNAPYAYVALILGITCLALFIYVERWRASKPLIPAVVFNTNLVLCYASFYIESVPYTGPLLTTAWLIPLAAGGFILAVTGGSALHILNGRRFLIIFCLGFLGSSILFSIIPDSRISNSFLGWTFIFPAMIIATVGVDITFNIHSFTITTSLPNHLQALGGALVTSLLYLGMAFWLGVVELATSAQKEVKGPENLDAPSQCQIWFWTGTGLALIFITVQIQSGEADLAADEKAQRMADGC</sequence>
<feature type="transmembrane region" description="Helical" evidence="6">
    <location>
        <begin position="323"/>
        <end position="341"/>
    </location>
</feature>
<evidence type="ECO:0000256" key="2">
    <source>
        <dbReference type="ARBA" id="ARBA00022692"/>
    </source>
</evidence>
<feature type="transmembrane region" description="Helical" evidence="6">
    <location>
        <begin position="590"/>
        <end position="613"/>
    </location>
</feature>
<dbReference type="AlphaFoldDB" id="A0A8H5U217"/>
<reference evidence="8 9" key="2">
    <citation type="submission" date="2020-05" db="EMBL/GenBank/DDBJ databases">
        <title>Identification and distribution of gene clusters putatively required for synthesis of sphingolipid metabolism inhibitors in phylogenetically diverse species of the filamentous fungus Fusarium.</title>
        <authorList>
            <person name="Kim H.-S."/>
            <person name="Busman M."/>
            <person name="Brown D.W."/>
            <person name="Divon H."/>
            <person name="Uhlig S."/>
            <person name="Proctor R.H."/>
        </authorList>
    </citation>
    <scope>NUCLEOTIDE SEQUENCE [LARGE SCALE GENOMIC DNA]</scope>
    <source>
        <strain evidence="8 9">NRRL 25331</strain>
    </source>
</reference>
<dbReference type="GO" id="GO:0022857">
    <property type="term" value="F:transmembrane transporter activity"/>
    <property type="evidence" value="ECO:0007669"/>
    <property type="project" value="InterPro"/>
</dbReference>
<evidence type="ECO:0000256" key="6">
    <source>
        <dbReference type="SAM" id="Phobius"/>
    </source>
</evidence>
<feature type="transmembrane region" description="Helical" evidence="6">
    <location>
        <begin position="296"/>
        <end position="316"/>
    </location>
</feature>
<evidence type="ECO:0000256" key="3">
    <source>
        <dbReference type="ARBA" id="ARBA00022989"/>
    </source>
</evidence>
<evidence type="ECO:0000313" key="8">
    <source>
        <dbReference type="EMBL" id="KAF5682539.1"/>
    </source>
</evidence>
<dbReference type="InterPro" id="IPR011701">
    <property type="entry name" value="MFS"/>
</dbReference>
<dbReference type="Pfam" id="PF07690">
    <property type="entry name" value="MFS_1"/>
    <property type="match status" value="1"/>
</dbReference>
<keyword evidence="2 6" id="KW-0812">Transmembrane</keyword>
<dbReference type="PANTHER" id="PTHR42718">
    <property type="entry name" value="MAJOR FACILITATOR SUPERFAMILY MULTIDRUG TRANSPORTER MFSC"/>
    <property type="match status" value="1"/>
</dbReference>
<evidence type="ECO:0000256" key="1">
    <source>
        <dbReference type="ARBA" id="ARBA00004141"/>
    </source>
</evidence>
<reference evidence="9" key="1">
    <citation type="journal article" date="2020" name="BMC Genomics">
        <title>Correction to: Identification and distribution of gene clusters required for synthesis of sphingolipid metabolism inhibitors in diverse species of the filamentous fungus Fusarium.</title>
        <authorList>
            <person name="Kim H.S."/>
            <person name="Lohmar J.M."/>
            <person name="Busman M."/>
            <person name="Brown D.W."/>
            <person name="Naumann T.A."/>
            <person name="Divon H.H."/>
            <person name="Lysoe E."/>
            <person name="Uhlig S."/>
            <person name="Proctor R.H."/>
        </authorList>
    </citation>
    <scope>NUCLEOTIDE SEQUENCE [LARGE SCALE GENOMIC DNA]</scope>
    <source>
        <strain evidence="9">NRRL 25331</strain>
    </source>
</reference>
<keyword evidence="9" id="KW-1185">Reference proteome</keyword>
<dbReference type="EMBL" id="JAAQPE010000161">
    <property type="protein sequence ID" value="KAF5682539.1"/>
    <property type="molecule type" value="Genomic_DNA"/>
</dbReference>
<dbReference type="GO" id="GO:0016020">
    <property type="term" value="C:membrane"/>
    <property type="evidence" value="ECO:0007669"/>
    <property type="project" value="UniProtKB-SubCell"/>
</dbReference>
<proteinExistence type="predicted"/>
<keyword evidence="4 6" id="KW-0472">Membrane</keyword>
<feature type="transmembrane region" description="Helical" evidence="6">
    <location>
        <begin position="446"/>
        <end position="466"/>
    </location>
</feature>
<gene>
    <name evidence="8" type="ORF">FCIRC_4974</name>
</gene>
<feature type="domain" description="Major facilitator superfamily (MFS) profile" evidence="7">
    <location>
        <begin position="253"/>
        <end position="693"/>
    </location>
</feature>
<feature type="transmembrane region" description="Helical" evidence="6">
    <location>
        <begin position="625"/>
        <end position="650"/>
    </location>
</feature>
<evidence type="ECO:0000256" key="5">
    <source>
        <dbReference type="ARBA" id="ARBA00023180"/>
    </source>
</evidence>
<dbReference type="PANTHER" id="PTHR42718:SF11">
    <property type="entry name" value="MAJOR FACILITATOR SUPERFAMILY (MFS) PROFILE DOMAIN-CONTAINING PROTEIN"/>
    <property type="match status" value="1"/>
</dbReference>
<comment type="subcellular location">
    <subcellularLocation>
        <location evidence="1">Membrane</location>
        <topology evidence="1">Multi-pass membrane protein</topology>
    </subcellularLocation>
</comment>
<evidence type="ECO:0000313" key="9">
    <source>
        <dbReference type="Proteomes" id="UP000572754"/>
    </source>
</evidence>
<name>A0A8H5U217_FUSCI</name>
<feature type="transmembrane region" description="Helical" evidence="6">
    <location>
        <begin position="255"/>
        <end position="276"/>
    </location>
</feature>
<dbReference type="InterPro" id="IPR036259">
    <property type="entry name" value="MFS_trans_sf"/>
</dbReference>
<dbReference type="Gene3D" id="1.20.1250.20">
    <property type="entry name" value="MFS general substrate transporter like domains"/>
    <property type="match status" value="1"/>
</dbReference>
<dbReference type="Proteomes" id="UP000572754">
    <property type="component" value="Unassembled WGS sequence"/>
</dbReference>
<feature type="transmembrane region" description="Helical" evidence="6">
    <location>
        <begin position="382"/>
        <end position="404"/>
    </location>
</feature>
<protein>
    <submittedName>
        <fullName evidence="8">Multidrug resistance</fullName>
    </submittedName>
</protein>
<evidence type="ECO:0000256" key="4">
    <source>
        <dbReference type="ARBA" id="ARBA00023136"/>
    </source>
</evidence>
<feature type="transmembrane region" description="Helical" evidence="6">
    <location>
        <begin position="670"/>
        <end position="687"/>
    </location>
</feature>
<feature type="transmembrane region" description="Helical" evidence="6">
    <location>
        <begin position="531"/>
        <end position="553"/>
    </location>
</feature>
<organism evidence="8 9">
    <name type="scientific">Fusarium circinatum</name>
    <name type="common">Pitch canker fungus</name>
    <name type="synonym">Gibberella circinata</name>
    <dbReference type="NCBI Taxonomy" id="48490"/>
    <lineage>
        <taxon>Eukaryota</taxon>
        <taxon>Fungi</taxon>
        <taxon>Dikarya</taxon>
        <taxon>Ascomycota</taxon>
        <taxon>Pezizomycotina</taxon>
        <taxon>Sordariomycetes</taxon>
        <taxon>Hypocreomycetidae</taxon>
        <taxon>Hypocreales</taxon>
        <taxon>Nectriaceae</taxon>
        <taxon>Fusarium</taxon>
        <taxon>Fusarium fujikuroi species complex</taxon>
    </lineage>
</organism>
<accession>A0A8H5U217</accession>
<keyword evidence="5" id="KW-0325">Glycoprotein</keyword>
<comment type="caution">
    <text evidence="8">The sequence shown here is derived from an EMBL/GenBank/DDBJ whole genome shotgun (WGS) entry which is preliminary data.</text>
</comment>
<keyword evidence="3 6" id="KW-1133">Transmembrane helix</keyword>
<feature type="transmembrane region" description="Helical" evidence="6">
    <location>
        <begin position="416"/>
        <end position="434"/>
    </location>
</feature>
<dbReference type="PROSITE" id="PS50850">
    <property type="entry name" value="MFS"/>
    <property type="match status" value="1"/>
</dbReference>
<dbReference type="InterPro" id="IPR020846">
    <property type="entry name" value="MFS_dom"/>
</dbReference>
<dbReference type="SUPFAM" id="SSF103473">
    <property type="entry name" value="MFS general substrate transporter"/>
    <property type="match status" value="1"/>
</dbReference>
<feature type="transmembrane region" description="Helical" evidence="6">
    <location>
        <begin position="472"/>
        <end position="491"/>
    </location>
</feature>
<feature type="transmembrane region" description="Helical" evidence="6">
    <location>
        <begin position="500"/>
        <end position="519"/>
    </location>
</feature>
<feature type="transmembrane region" description="Helical" evidence="6">
    <location>
        <begin position="560"/>
        <end position="578"/>
    </location>
</feature>